<evidence type="ECO:0000313" key="1">
    <source>
        <dbReference type="EMBL" id="SFV63059.1"/>
    </source>
</evidence>
<dbReference type="PANTHER" id="PTHR35869:SF1">
    <property type="entry name" value="OUTER-MEMBRANE LIPOPROTEIN CARRIER PROTEIN"/>
    <property type="match status" value="1"/>
</dbReference>
<dbReference type="PANTHER" id="PTHR35869">
    <property type="entry name" value="OUTER-MEMBRANE LIPOPROTEIN CARRIER PROTEIN"/>
    <property type="match status" value="1"/>
</dbReference>
<dbReference type="InterPro" id="IPR029046">
    <property type="entry name" value="LolA/LolB/LppX"/>
</dbReference>
<organism evidence="1">
    <name type="scientific">hydrothermal vent metagenome</name>
    <dbReference type="NCBI Taxonomy" id="652676"/>
    <lineage>
        <taxon>unclassified sequences</taxon>
        <taxon>metagenomes</taxon>
        <taxon>ecological metagenomes</taxon>
    </lineage>
</organism>
<keyword evidence="1" id="KW-0449">Lipoprotein</keyword>
<name>A0A1W1CBC6_9ZZZZ</name>
<reference evidence="1" key="1">
    <citation type="submission" date="2016-10" db="EMBL/GenBank/DDBJ databases">
        <authorList>
            <person name="de Groot N.N."/>
        </authorList>
    </citation>
    <scope>NUCLEOTIDE SEQUENCE</scope>
</reference>
<dbReference type="NCBIfam" id="NF000663">
    <property type="entry name" value="PRK00031.2-1"/>
    <property type="match status" value="1"/>
</dbReference>
<dbReference type="SUPFAM" id="SSF89392">
    <property type="entry name" value="Prokaryotic lipoproteins and lipoprotein localization factors"/>
    <property type="match status" value="1"/>
</dbReference>
<dbReference type="InterPro" id="IPR004564">
    <property type="entry name" value="OM_lipoprot_carrier_LolA-like"/>
</dbReference>
<dbReference type="CDD" id="cd16325">
    <property type="entry name" value="LolA"/>
    <property type="match status" value="1"/>
</dbReference>
<gene>
    <name evidence="1" type="ORF">MNB_SV-9-1065</name>
</gene>
<accession>A0A1W1CBC6</accession>
<sequence>MYRLIIKNNIIIFSISIIFSSILYSSDILLPNSFESNFTQTITTDKKQKIKYSGNIIFSSNNSFKWSYTYPTKKEVCTDGKDLLVVDHDLEQVSAYRVDNGLNLHNILKNARIHRKSVYIAKYKSKNYTIQVDKDGKLSRIAYKDDLDNTVLIVFKNMIYSKSQIDTKNLKCNYPSSYDLIN</sequence>
<dbReference type="EMBL" id="FPHG01000059">
    <property type="protein sequence ID" value="SFV63059.1"/>
    <property type="molecule type" value="Genomic_DNA"/>
</dbReference>
<dbReference type="Pfam" id="PF03548">
    <property type="entry name" value="LolA"/>
    <property type="match status" value="1"/>
</dbReference>
<dbReference type="Gene3D" id="2.50.20.10">
    <property type="entry name" value="Lipoprotein localisation LolA/LolB/LppX"/>
    <property type="match status" value="1"/>
</dbReference>
<proteinExistence type="predicted"/>
<dbReference type="AlphaFoldDB" id="A0A1W1CBC6"/>
<protein>
    <submittedName>
        <fullName evidence="1">Outer membrane lipoprotein carrier protein LolA</fullName>
    </submittedName>
</protein>